<dbReference type="Proteomes" id="UP000005819">
    <property type="component" value="Unassembled WGS sequence"/>
</dbReference>
<sequence>MGINILQTIPPNVSIMKRLLFGILATLPLAYCMTGCSNDTDYGGFSYFIWANDSDHRITLSVAREYGELVIENEIIEPGESFESERVDGAIAYCPPPSSYIRYVEVVFEDGTKAIYIKGYQPPRDSDYYSRQDSTIDWNYEEEVTASHAVRTRWTYTFTNADYDAAVAQQFAE</sequence>
<keyword evidence="2" id="KW-1185">Reference proteome</keyword>
<organism evidence="1 2">
    <name type="scientific">Alistipes putredinis DSM 17216</name>
    <dbReference type="NCBI Taxonomy" id="445970"/>
    <lineage>
        <taxon>Bacteria</taxon>
        <taxon>Pseudomonadati</taxon>
        <taxon>Bacteroidota</taxon>
        <taxon>Bacteroidia</taxon>
        <taxon>Bacteroidales</taxon>
        <taxon>Rikenellaceae</taxon>
        <taxon>Alistipes</taxon>
    </lineage>
</organism>
<gene>
    <name evidence="1" type="ORF">ALIPUT_00729</name>
</gene>
<dbReference type="HOGENOM" id="CLU_1718495_0_0_10"/>
<comment type="caution">
    <text evidence="1">The sequence shown here is derived from an EMBL/GenBank/DDBJ whole genome shotgun (WGS) entry which is preliminary data.</text>
</comment>
<name>B0MUB5_9BACT</name>
<evidence type="ECO:0000313" key="1">
    <source>
        <dbReference type="EMBL" id="EDS03677.1"/>
    </source>
</evidence>
<dbReference type="AlphaFoldDB" id="B0MUB5"/>
<proteinExistence type="predicted"/>
<evidence type="ECO:0000313" key="2">
    <source>
        <dbReference type="Proteomes" id="UP000005819"/>
    </source>
</evidence>
<reference evidence="1" key="2">
    <citation type="submission" date="2013-09" db="EMBL/GenBank/DDBJ databases">
        <title>Draft genome sequence of Alistipes putredinis (DSM 17216).</title>
        <authorList>
            <person name="Sudarsanam P."/>
            <person name="Ley R."/>
            <person name="Guruge J."/>
            <person name="Turnbaugh P.J."/>
            <person name="Mahowald M."/>
            <person name="Liep D."/>
            <person name="Gordon J."/>
        </authorList>
    </citation>
    <scope>NUCLEOTIDE SEQUENCE</scope>
    <source>
        <strain evidence="1">DSM 17216</strain>
    </source>
</reference>
<dbReference type="EMBL" id="ABFK02000017">
    <property type="protein sequence ID" value="EDS03677.1"/>
    <property type="molecule type" value="Genomic_DNA"/>
</dbReference>
<protein>
    <submittedName>
        <fullName evidence="1">Uncharacterized protein</fullName>
    </submittedName>
</protein>
<reference evidence="1" key="1">
    <citation type="submission" date="2007-10" db="EMBL/GenBank/DDBJ databases">
        <authorList>
            <person name="Fulton L."/>
            <person name="Clifton S."/>
            <person name="Fulton B."/>
            <person name="Xu J."/>
            <person name="Minx P."/>
            <person name="Pepin K.H."/>
            <person name="Johnson M."/>
            <person name="Thiruvilangam P."/>
            <person name="Bhonagiri V."/>
            <person name="Nash W.E."/>
            <person name="Mardis E.R."/>
            <person name="Wilson R.K."/>
        </authorList>
    </citation>
    <scope>NUCLEOTIDE SEQUENCE [LARGE SCALE GENOMIC DNA]</scope>
    <source>
        <strain evidence="1">DSM 17216</strain>
    </source>
</reference>
<accession>B0MUB5</accession>